<dbReference type="OrthoDB" id="430821at2759"/>
<evidence type="ECO:0000256" key="1">
    <source>
        <dbReference type="ARBA" id="ARBA00004141"/>
    </source>
</evidence>
<dbReference type="RefSeq" id="XP_009173927.1">
    <property type="nucleotide sequence ID" value="XM_009175663.1"/>
</dbReference>
<dbReference type="STRING" id="6198.A0A074ZGC5"/>
<evidence type="ECO:0000256" key="4">
    <source>
        <dbReference type="ARBA" id="ARBA00023136"/>
    </source>
</evidence>
<dbReference type="InterPro" id="IPR019537">
    <property type="entry name" value="TMEM65"/>
</dbReference>
<sequence length="262" mass="28787">MASDMSHSSLAWVKLSINTSMFFTQERFGIRWVNDTTCVSGFKSLLSRWMPIQMLPHCRQLLLSYLTKGPTRSFGTSASIWGGFGRNVGGWARRIVNGLSETERTILLQELSKHKASSKITAPTSPATVSHLNTTHLRLTNGLPFIGFGFLDNAIMIIAGEYIDFTFSSVFGLSTMAAAGLGNWVSDLCGIGTVGYVERFAARLGFVTPPMRPELAGSRLFMWTTMLGRITGITIGCLLGLLPLLFFERDRDTESTAPKTKS</sequence>
<dbReference type="PANTHER" id="PTHR21706">
    <property type="entry name" value="TRANSMEMBRANE PROTEIN 65"/>
    <property type="match status" value="1"/>
</dbReference>
<dbReference type="Pfam" id="PF10507">
    <property type="entry name" value="TMEM65"/>
    <property type="match status" value="1"/>
</dbReference>
<keyword evidence="3 5" id="KW-1133">Transmembrane helix</keyword>
<keyword evidence="7" id="KW-1185">Reference proteome</keyword>
<dbReference type="CTD" id="20323725"/>
<evidence type="ECO:0000313" key="6">
    <source>
        <dbReference type="EMBL" id="KER22310.1"/>
    </source>
</evidence>
<feature type="transmembrane region" description="Helical" evidence="5">
    <location>
        <begin position="220"/>
        <end position="246"/>
    </location>
</feature>
<proteinExistence type="predicted"/>
<keyword evidence="2 5" id="KW-0812">Transmembrane</keyword>
<organism evidence="6 7">
    <name type="scientific">Opisthorchis viverrini</name>
    <name type="common">Southeast Asian liver fluke</name>
    <dbReference type="NCBI Taxonomy" id="6198"/>
    <lineage>
        <taxon>Eukaryota</taxon>
        <taxon>Metazoa</taxon>
        <taxon>Spiralia</taxon>
        <taxon>Lophotrochozoa</taxon>
        <taxon>Platyhelminthes</taxon>
        <taxon>Trematoda</taxon>
        <taxon>Digenea</taxon>
        <taxon>Opisthorchiida</taxon>
        <taxon>Opisthorchiata</taxon>
        <taxon>Opisthorchiidae</taxon>
        <taxon>Opisthorchis</taxon>
    </lineage>
</organism>
<dbReference type="PANTHER" id="PTHR21706:SF15">
    <property type="entry name" value="TRANSMEMBRANE PROTEIN 65"/>
    <property type="match status" value="1"/>
</dbReference>
<evidence type="ECO:0000256" key="5">
    <source>
        <dbReference type="SAM" id="Phobius"/>
    </source>
</evidence>
<name>A0A074ZGC5_OPIVI</name>
<accession>A0A074ZGC5</accession>
<evidence type="ECO:0000256" key="2">
    <source>
        <dbReference type="ARBA" id="ARBA00022692"/>
    </source>
</evidence>
<dbReference type="KEGG" id="ovi:T265_09556"/>
<dbReference type="EMBL" id="KL596906">
    <property type="protein sequence ID" value="KER22310.1"/>
    <property type="molecule type" value="Genomic_DNA"/>
</dbReference>
<gene>
    <name evidence="6" type="ORF">T265_09556</name>
</gene>
<dbReference type="GO" id="GO:0005739">
    <property type="term" value="C:mitochondrion"/>
    <property type="evidence" value="ECO:0007669"/>
    <property type="project" value="TreeGrafter"/>
</dbReference>
<comment type="subcellular location">
    <subcellularLocation>
        <location evidence="1">Membrane</location>
        <topology evidence="1">Multi-pass membrane protein</topology>
    </subcellularLocation>
</comment>
<dbReference type="GeneID" id="20323725"/>
<dbReference type="AlphaFoldDB" id="A0A074ZGC5"/>
<reference evidence="6 7" key="1">
    <citation type="submission" date="2013-11" db="EMBL/GenBank/DDBJ databases">
        <title>Opisthorchis viverrini - life in the bile duct.</title>
        <authorList>
            <person name="Young N.D."/>
            <person name="Nagarajan N."/>
            <person name="Lin S.J."/>
            <person name="Korhonen P.K."/>
            <person name="Jex A.R."/>
            <person name="Hall R.S."/>
            <person name="Safavi-Hemami H."/>
            <person name="Kaewkong W."/>
            <person name="Bertrand D."/>
            <person name="Gao S."/>
            <person name="Seet Q."/>
            <person name="Wongkham S."/>
            <person name="Teh B.T."/>
            <person name="Wongkham C."/>
            <person name="Intapan P.M."/>
            <person name="Maleewong W."/>
            <person name="Yang X."/>
            <person name="Hu M."/>
            <person name="Wang Z."/>
            <person name="Hofmann A."/>
            <person name="Sternberg P.W."/>
            <person name="Tan P."/>
            <person name="Wang J."/>
            <person name="Gasser R.B."/>
        </authorList>
    </citation>
    <scope>NUCLEOTIDE SEQUENCE [LARGE SCALE GENOMIC DNA]</scope>
</reference>
<evidence type="ECO:0000256" key="3">
    <source>
        <dbReference type="ARBA" id="ARBA00022989"/>
    </source>
</evidence>
<keyword evidence="4 5" id="KW-0472">Membrane</keyword>
<dbReference type="GO" id="GO:0016020">
    <property type="term" value="C:membrane"/>
    <property type="evidence" value="ECO:0007669"/>
    <property type="project" value="UniProtKB-SubCell"/>
</dbReference>
<evidence type="ECO:0000313" key="7">
    <source>
        <dbReference type="Proteomes" id="UP000054324"/>
    </source>
</evidence>
<dbReference type="Proteomes" id="UP000054324">
    <property type="component" value="Unassembled WGS sequence"/>
</dbReference>
<evidence type="ECO:0008006" key="8">
    <source>
        <dbReference type="Google" id="ProtNLM"/>
    </source>
</evidence>
<protein>
    <recommendedName>
        <fullName evidence="8">Transmembrane protein 65</fullName>
    </recommendedName>
</protein>